<name>A0A310SVP4_9HYME</name>
<protein>
    <submittedName>
        <fullName evidence="4">Adenylate kinase 8</fullName>
    </submittedName>
</protein>
<dbReference type="InterPro" id="IPR027417">
    <property type="entry name" value="P-loop_NTPase"/>
</dbReference>
<evidence type="ECO:0000313" key="5">
    <source>
        <dbReference type="Proteomes" id="UP000250275"/>
    </source>
</evidence>
<keyword evidence="5" id="KW-1185">Reference proteome</keyword>
<evidence type="ECO:0000256" key="1">
    <source>
        <dbReference type="ARBA" id="ARBA00022679"/>
    </source>
</evidence>
<accession>A0A310SVP4</accession>
<dbReference type="SUPFAM" id="SSF52540">
    <property type="entry name" value="P-loop containing nucleoside triphosphate hydrolases"/>
    <property type="match status" value="1"/>
</dbReference>
<proteinExistence type="predicted"/>
<dbReference type="Proteomes" id="UP000250275">
    <property type="component" value="Unassembled WGS sequence"/>
</dbReference>
<gene>
    <name evidence="4" type="ORF">WN48_07180</name>
</gene>
<dbReference type="GO" id="GO:0006139">
    <property type="term" value="P:nucleobase-containing compound metabolic process"/>
    <property type="evidence" value="ECO:0007669"/>
    <property type="project" value="InterPro"/>
</dbReference>
<reference evidence="4 5" key="1">
    <citation type="submission" date="2015-07" db="EMBL/GenBank/DDBJ databases">
        <title>The genome of Eufriesea mexicana.</title>
        <authorList>
            <person name="Pan H."/>
            <person name="Kapheim K."/>
        </authorList>
    </citation>
    <scope>NUCLEOTIDE SEQUENCE [LARGE SCALE GENOMIC DNA]</scope>
    <source>
        <strain evidence="4">0111107269</strain>
        <tissue evidence="4">Whole body</tissue>
    </source>
</reference>
<keyword evidence="1" id="KW-0808">Transferase</keyword>
<dbReference type="AlphaFoldDB" id="A0A310SVP4"/>
<sequence>MATQLMIQKPDDHLVFMKQYLYLAAKRLDISNIILIAPESFDRMALAKVLQEELGIHSLTLKDLRNACSQQDDGCRCDESKDLACAMKKILESGVLHESGWLLIDFPRTKKEAQIFQRMGIIPTHVIQLIISSESENWENICTDTNCRQTRQQTNTSKNSKNRRYLKNLRGLREVYAHYLIEVEVGIRSMDELGKDCAKLAKVKKHCGAPSLLRIALIGSRGSGCTTLAKYLAERFNLVHVDYDYIVEQVRLQQNSLGKMLRLFECKWGERPKPEIRIQIVEKYISEYECLKKGWILTGYPKTVEDFKLLDLNPTPPNRVIFVEVNGDICRERLLNRRYNIVTGSKHNLSTTNYIDDEDCTLGIHPKDFRLNVERDLQEYEENVTDMMQYVGESAIKIDGNEEEKNVREKVEASIIRPAPPWHSRIPKPSSAVDPMTIEFEPDDEPDRSVFDNIRPPEPTYTFI</sequence>
<dbReference type="GO" id="GO:0019205">
    <property type="term" value="F:nucleobase-containing compound kinase activity"/>
    <property type="evidence" value="ECO:0007669"/>
    <property type="project" value="InterPro"/>
</dbReference>
<dbReference type="GO" id="GO:0005524">
    <property type="term" value="F:ATP binding"/>
    <property type="evidence" value="ECO:0007669"/>
    <property type="project" value="InterPro"/>
</dbReference>
<dbReference type="PANTHER" id="PTHR23359">
    <property type="entry name" value="NUCLEOTIDE KINASE"/>
    <property type="match status" value="1"/>
</dbReference>
<evidence type="ECO:0000256" key="3">
    <source>
        <dbReference type="ARBA" id="ARBA00022777"/>
    </source>
</evidence>
<dbReference type="Gene3D" id="3.40.50.300">
    <property type="entry name" value="P-loop containing nucleotide triphosphate hydrolases"/>
    <property type="match status" value="2"/>
</dbReference>
<keyword evidence="2" id="KW-0547">Nucleotide-binding</keyword>
<organism evidence="4 5">
    <name type="scientific">Eufriesea mexicana</name>
    <dbReference type="NCBI Taxonomy" id="516756"/>
    <lineage>
        <taxon>Eukaryota</taxon>
        <taxon>Metazoa</taxon>
        <taxon>Ecdysozoa</taxon>
        <taxon>Arthropoda</taxon>
        <taxon>Hexapoda</taxon>
        <taxon>Insecta</taxon>
        <taxon>Pterygota</taxon>
        <taxon>Neoptera</taxon>
        <taxon>Endopterygota</taxon>
        <taxon>Hymenoptera</taxon>
        <taxon>Apocrita</taxon>
        <taxon>Aculeata</taxon>
        <taxon>Apoidea</taxon>
        <taxon>Anthophila</taxon>
        <taxon>Apidae</taxon>
        <taxon>Eufriesea</taxon>
    </lineage>
</organism>
<dbReference type="InterPro" id="IPR000850">
    <property type="entry name" value="Adenylat/UMP-CMP_kin"/>
</dbReference>
<dbReference type="Pfam" id="PF00406">
    <property type="entry name" value="ADK"/>
    <property type="match status" value="1"/>
</dbReference>
<keyword evidence="3 4" id="KW-0418">Kinase</keyword>
<dbReference type="EMBL" id="KQ759867">
    <property type="protein sequence ID" value="OAD62463.1"/>
    <property type="molecule type" value="Genomic_DNA"/>
</dbReference>
<evidence type="ECO:0000313" key="4">
    <source>
        <dbReference type="EMBL" id="OAD62463.1"/>
    </source>
</evidence>
<dbReference type="OrthoDB" id="522106at2759"/>
<evidence type="ECO:0000256" key="2">
    <source>
        <dbReference type="ARBA" id="ARBA00022741"/>
    </source>
</evidence>